<evidence type="ECO:0000256" key="1">
    <source>
        <dbReference type="SAM" id="MobiDB-lite"/>
    </source>
</evidence>
<dbReference type="AlphaFoldDB" id="A0ABD3LB76"/>
<accession>A0ABD3LB76</accession>
<dbReference type="Proteomes" id="UP001634007">
    <property type="component" value="Unassembled WGS sequence"/>
</dbReference>
<sequence>MTLCGGVMLNLKRCGESEVSNSEEGLGFRGVKCTRGSGEEEDQGLGESRGGGVAGLFQLRAPLKTQCSAKLLLDDFRKSDPEALDAKSLQAGDGRLHVELGERREG</sequence>
<evidence type="ECO:0000313" key="2">
    <source>
        <dbReference type="EMBL" id="KAL3748783.1"/>
    </source>
</evidence>
<evidence type="ECO:0000313" key="3">
    <source>
        <dbReference type="Proteomes" id="UP001634007"/>
    </source>
</evidence>
<dbReference type="EMBL" id="JBJKBG010000002">
    <property type="protein sequence ID" value="KAL3748783.1"/>
    <property type="molecule type" value="Genomic_DNA"/>
</dbReference>
<name>A0ABD3LB76_EUCGL</name>
<feature type="region of interest" description="Disordered" evidence="1">
    <location>
        <begin position="84"/>
        <end position="106"/>
    </location>
</feature>
<proteinExistence type="predicted"/>
<comment type="caution">
    <text evidence="2">The sequence shown here is derived from an EMBL/GenBank/DDBJ whole genome shotgun (WGS) entry which is preliminary data.</text>
</comment>
<keyword evidence="3" id="KW-1185">Reference proteome</keyword>
<reference evidence="2 3" key="1">
    <citation type="submission" date="2024-11" db="EMBL/GenBank/DDBJ databases">
        <title>Chromosome-level genome assembly of Eucalyptus globulus Labill. provides insights into its genome evolution.</title>
        <authorList>
            <person name="Li X."/>
        </authorList>
    </citation>
    <scope>NUCLEOTIDE SEQUENCE [LARGE SCALE GENOMIC DNA]</scope>
    <source>
        <strain evidence="2">CL2024</strain>
        <tissue evidence="2">Fresh tender leaves</tissue>
    </source>
</reference>
<gene>
    <name evidence="2" type="ORF">ACJRO7_009939</name>
</gene>
<feature type="compositionally biased region" description="Basic and acidic residues" evidence="1">
    <location>
        <begin position="94"/>
        <end position="106"/>
    </location>
</feature>
<organism evidence="2 3">
    <name type="scientific">Eucalyptus globulus</name>
    <name type="common">Tasmanian blue gum</name>
    <dbReference type="NCBI Taxonomy" id="34317"/>
    <lineage>
        <taxon>Eukaryota</taxon>
        <taxon>Viridiplantae</taxon>
        <taxon>Streptophyta</taxon>
        <taxon>Embryophyta</taxon>
        <taxon>Tracheophyta</taxon>
        <taxon>Spermatophyta</taxon>
        <taxon>Magnoliopsida</taxon>
        <taxon>eudicotyledons</taxon>
        <taxon>Gunneridae</taxon>
        <taxon>Pentapetalae</taxon>
        <taxon>rosids</taxon>
        <taxon>malvids</taxon>
        <taxon>Myrtales</taxon>
        <taxon>Myrtaceae</taxon>
        <taxon>Myrtoideae</taxon>
        <taxon>Eucalypteae</taxon>
        <taxon>Eucalyptus</taxon>
    </lineage>
</organism>
<protein>
    <submittedName>
        <fullName evidence="2">Uncharacterized protein</fullName>
    </submittedName>
</protein>